<evidence type="ECO:0000313" key="2">
    <source>
        <dbReference type="Proteomes" id="UP000798662"/>
    </source>
</evidence>
<proteinExistence type="predicted"/>
<comment type="caution">
    <text evidence="1">The sequence shown here is derived from an EMBL/GenBank/DDBJ whole genome shotgun (WGS) entry which is preliminary data.</text>
</comment>
<sequence>MTVATNPADCVIRYVAVARLHDRLPVARHAPVDTPALPAATAEEKVTRVLRSRRIAAHSRLTITDNEVGCIHFDSAPPCMYLVVTPREVPQRVAFQFLADLAAAFEPAYGVTTVDAPSSARHWGLSTKAEGLLAKVTVPYNGAGTGTAAPAAVAGLTALRSSASSRSASLAIDMSGHEDEVAGVGMVGGGGSGAANGVAHVKGSSYAGDSPRTPPSGPALSPRSLLAALSNDTWADGAVAKFSWWACAVVILLLLLLVVGVPAVVVLVRSSQ</sequence>
<name>A0ACC3BXF6_PYRYE</name>
<dbReference type="EMBL" id="CM020618">
    <property type="protein sequence ID" value="KAK1862212.1"/>
    <property type="molecule type" value="Genomic_DNA"/>
</dbReference>
<organism evidence="1 2">
    <name type="scientific">Pyropia yezoensis</name>
    <name type="common">Susabi-nori</name>
    <name type="synonym">Porphyra yezoensis</name>
    <dbReference type="NCBI Taxonomy" id="2788"/>
    <lineage>
        <taxon>Eukaryota</taxon>
        <taxon>Rhodophyta</taxon>
        <taxon>Bangiophyceae</taxon>
        <taxon>Bangiales</taxon>
        <taxon>Bangiaceae</taxon>
        <taxon>Pyropia</taxon>
    </lineage>
</organism>
<evidence type="ECO:0000313" key="1">
    <source>
        <dbReference type="EMBL" id="KAK1862212.1"/>
    </source>
</evidence>
<protein>
    <submittedName>
        <fullName evidence="1">Uncharacterized protein</fullName>
    </submittedName>
</protein>
<dbReference type="Proteomes" id="UP000798662">
    <property type="component" value="Chromosome 1"/>
</dbReference>
<reference evidence="1" key="1">
    <citation type="submission" date="2019-11" db="EMBL/GenBank/DDBJ databases">
        <title>Nori genome reveals adaptations in red seaweeds to the harsh intertidal environment.</title>
        <authorList>
            <person name="Wang D."/>
            <person name="Mao Y."/>
        </authorList>
    </citation>
    <scope>NUCLEOTIDE SEQUENCE</scope>
    <source>
        <tissue evidence="1">Gametophyte</tissue>
    </source>
</reference>
<keyword evidence="2" id="KW-1185">Reference proteome</keyword>
<accession>A0ACC3BXF6</accession>
<gene>
    <name evidence="1" type="ORF">I4F81_004787</name>
</gene>